<keyword evidence="2" id="KW-1185">Reference proteome</keyword>
<organism evidence="1 2">
    <name type="scientific">Pleurodeles waltl</name>
    <name type="common">Iberian ribbed newt</name>
    <dbReference type="NCBI Taxonomy" id="8319"/>
    <lineage>
        <taxon>Eukaryota</taxon>
        <taxon>Metazoa</taxon>
        <taxon>Chordata</taxon>
        <taxon>Craniata</taxon>
        <taxon>Vertebrata</taxon>
        <taxon>Euteleostomi</taxon>
        <taxon>Amphibia</taxon>
        <taxon>Batrachia</taxon>
        <taxon>Caudata</taxon>
        <taxon>Salamandroidea</taxon>
        <taxon>Salamandridae</taxon>
        <taxon>Pleurodelinae</taxon>
        <taxon>Pleurodeles</taxon>
    </lineage>
</organism>
<reference evidence="1" key="1">
    <citation type="journal article" date="2022" name="bioRxiv">
        <title>Sequencing and chromosome-scale assembly of the giantPleurodeles waltlgenome.</title>
        <authorList>
            <person name="Brown T."/>
            <person name="Elewa A."/>
            <person name="Iarovenko S."/>
            <person name="Subramanian E."/>
            <person name="Araus A.J."/>
            <person name="Petzold A."/>
            <person name="Susuki M."/>
            <person name="Suzuki K.-i.T."/>
            <person name="Hayashi T."/>
            <person name="Toyoda A."/>
            <person name="Oliveira C."/>
            <person name="Osipova E."/>
            <person name="Leigh N.D."/>
            <person name="Simon A."/>
            <person name="Yun M.H."/>
        </authorList>
    </citation>
    <scope>NUCLEOTIDE SEQUENCE</scope>
    <source>
        <strain evidence="1">20211129_DDA</strain>
        <tissue evidence="1">Liver</tissue>
    </source>
</reference>
<evidence type="ECO:0000313" key="2">
    <source>
        <dbReference type="Proteomes" id="UP001066276"/>
    </source>
</evidence>
<evidence type="ECO:0000313" key="1">
    <source>
        <dbReference type="EMBL" id="KAJ1120376.1"/>
    </source>
</evidence>
<name>A0AAV7NWV4_PLEWA</name>
<dbReference type="AlphaFoldDB" id="A0AAV7NWV4"/>
<proteinExistence type="predicted"/>
<comment type="caution">
    <text evidence="1">The sequence shown here is derived from an EMBL/GenBank/DDBJ whole genome shotgun (WGS) entry which is preliminary data.</text>
</comment>
<protein>
    <submittedName>
        <fullName evidence="1">Uncharacterized protein</fullName>
    </submittedName>
</protein>
<sequence>MSLYCIMVLIITEKSGSQDARSPGRLSFEAASEQEKKKRHQVFHYIKDEDKKYDKDSKLSANNVLGQMISFEFVLAMLLMKNLMIKTQIAVELFQQEELGILQAGDEVHQTAEVLQHM</sequence>
<gene>
    <name evidence="1" type="ORF">NDU88_008546</name>
</gene>
<accession>A0AAV7NWV4</accession>
<dbReference type="EMBL" id="JANPWB010000012">
    <property type="protein sequence ID" value="KAJ1120376.1"/>
    <property type="molecule type" value="Genomic_DNA"/>
</dbReference>
<dbReference type="Proteomes" id="UP001066276">
    <property type="component" value="Chromosome 8"/>
</dbReference>